<evidence type="ECO:0000313" key="3">
    <source>
        <dbReference type="EMBL" id="SMF28561.1"/>
    </source>
</evidence>
<keyword evidence="2" id="KW-0472">Membrane</keyword>
<sequence length="695" mass="80847">MDDHLRLAALAVFRELFEEQKNLYDILQEFIVEIIFSQKLYSISSTTITAELAKNFGIRVPEAVVKSALISLSKKNDYCSKQGKDEFTIEHNPNGKASEINTRYTERQATNEAIFDRLITYINNKTKQPLSTLQEKDAISSFCAFLLNEKNGEKYSEYISSFILSNENDQQFLNELNEIREGVILYSGLTYNDKPLEAKRWKSSLTLFLDQEILFHCYGLNGELFKSYFEDFYSFVKEINSMGKGKFIKLRFFPETKDEVDSFFSYAMLVVRNKMPLRPDNSAMKAIVNGCQNTSDVIEKRTKFYHYLNTIGICIDDSFIFDKSKYSHNILSEEITNTIVEDFWKEPSIENPNEDDSRKNKFKEKINSSLTILNKIHCLRGESHSKNFYNVKYHFLTGTELTLKTAWHELVKGSESVPLANYLDWVTNKFWFKLNKGFEKNIFPTSSHVLAKARVVFSTIFNRNLGTQYDMLLEKHEKGELTKGLVQEIIFDLVEQTVNPEEVNAQSIDLNLELLQRDSLEYYRTEKEAERIRQEKQYEEKKRLLQEQRQDREKIEELTTALQNELTNKKITARDKDLANLENHKSKADKQCTICCYGLVFIIVSAFLTLCYGVHIYFQSINWNTLEPQLAEYKIYVELIALLITGLGITILSPVGLKDKIQSAIRQKIYTHHGVCLNKICELKKQKKLLMQSLK</sequence>
<gene>
    <name evidence="3" type="ORF">SAMN06295933_2722</name>
</gene>
<proteinExistence type="predicted"/>
<keyword evidence="2" id="KW-0812">Transmembrane</keyword>
<dbReference type="EMBL" id="FWZU01000004">
    <property type="protein sequence ID" value="SMF28561.1"/>
    <property type="molecule type" value="Genomic_DNA"/>
</dbReference>
<dbReference type="OrthoDB" id="7058283at2"/>
<accession>A0A1X7E6P9</accession>
<keyword evidence="4" id="KW-1185">Reference proteome</keyword>
<feature type="transmembrane region" description="Helical" evidence="2">
    <location>
        <begin position="635"/>
        <end position="657"/>
    </location>
</feature>
<name>A0A1X7E6P9_9BACT</name>
<reference evidence="4" key="1">
    <citation type="submission" date="2017-04" db="EMBL/GenBank/DDBJ databases">
        <authorList>
            <person name="Varghese N."/>
            <person name="Submissions S."/>
        </authorList>
    </citation>
    <scope>NUCLEOTIDE SEQUENCE [LARGE SCALE GENOMIC DNA]</scope>
    <source>
        <strain evidence="4">K3S</strain>
    </source>
</reference>
<evidence type="ECO:0000313" key="4">
    <source>
        <dbReference type="Proteomes" id="UP000192906"/>
    </source>
</evidence>
<feature type="transmembrane region" description="Helical" evidence="2">
    <location>
        <begin position="594"/>
        <end position="615"/>
    </location>
</feature>
<protein>
    <submittedName>
        <fullName evidence="3">Uncharacterized protein</fullName>
    </submittedName>
</protein>
<feature type="coiled-coil region" evidence="1">
    <location>
        <begin position="524"/>
        <end position="565"/>
    </location>
</feature>
<dbReference type="AlphaFoldDB" id="A0A1X7E6P9"/>
<keyword evidence="2" id="KW-1133">Transmembrane helix</keyword>
<dbReference type="Proteomes" id="UP000192906">
    <property type="component" value="Unassembled WGS sequence"/>
</dbReference>
<evidence type="ECO:0000256" key="1">
    <source>
        <dbReference type="SAM" id="Coils"/>
    </source>
</evidence>
<dbReference type="RefSeq" id="WP_085103111.1">
    <property type="nucleotide sequence ID" value="NZ_FWZU01000004.1"/>
</dbReference>
<organism evidence="3 4">
    <name type="scientific">Desulfovibrio gilichinskyi</name>
    <dbReference type="NCBI Taxonomy" id="1519643"/>
    <lineage>
        <taxon>Bacteria</taxon>
        <taxon>Pseudomonadati</taxon>
        <taxon>Thermodesulfobacteriota</taxon>
        <taxon>Desulfovibrionia</taxon>
        <taxon>Desulfovibrionales</taxon>
        <taxon>Desulfovibrionaceae</taxon>
        <taxon>Desulfovibrio</taxon>
    </lineage>
</organism>
<evidence type="ECO:0000256" key="2">
    <source>
        <dbReference type="SAM" id="Phobius"/>
    </source>
</evidence>
<keyword evidence="1" id="KW-0175">Coiled coil</keyword>